<dbReference type="PANTHER" id="PTHR11138">
    <property type="entry name" value="METHIONYL-TRNA FORMYLTRANSFERASE"/>
    <property type="match status" value="1"/>
</dbReference>
<keyword evidence="3" id="KW-1185">Reference proteome</keyword>
<dbReference type="STRING" id="582672.SAMN05216360_1136"/>
<dbReference type="RefSeq" id="WP_091718942.1">
    <property type="nucleotide sequence ID" value="NZ_FNHS01000013.1"/>
</dbReference>
<protein>
    <submittedName>
        <fullName evidence="2">Formyl transferase</fullName>
    </submittedName>
</protein>
<dbReference type="Pfam" id="PF00551">
    <property type="entry name" value="Formyl_trans_N"/>
    <property type="match status" value="1"/>
</dbReference>
<evidence type="ECO:0000313" key="3">
    <source>
        <dbReference type="Proteomes" id="UP000198704"/>
    </source>
</evidence>
<gene>
    <name evidence="2" type="ORF">SAMN05216360_1136</name>
</gene>
<dbReference type="Proteomes" id="UP000198704">
    <property type="component" value="Unassembled WGS sequence"/>
</dbReference>
<dbReference type="GO" id="GO:0004479">
    <property type="term" value="F:methionyl-tRNA formyltransferase activity"/>
    <property type="evidence" value="ECO:0007669"/>
    <property type="project" value="TreeGrafter"/>
</dbReference>
<dbReference type="InterPro" id="IPR002376">
    <property type="entry name" value="Formyl_transf_N"/>
</dbReference>
<proteinExistence type="predicted"/>
<dbReference type="SUPFAM" id="SSF53328">
    <property type="entry name" value="Formyltransferase"/>
    <property type="match status" value="1"/>
</dbReference>
<evidence type="ECO:0000259" key="1">
    <source>
        <dbReference type="Pfam" id="PF00551"/>
    </source>
</evidence>
<dbReference type="PANTHER" id="PTHR11138:SF5">
    <property type="entry name" value="METHIONYL-TRNA FORMYLTRANSFERASE, MITOCHONDRIAL"/>
    <property type="match status" value="1"/>
</dbReference>
<feature type="domain" description="Formyl transferase N-terminal" evidence="1">
    <location>
        <begin position="92"/>
        <end position="224"/>
    </location>
</feature>
<name>A0A1H0FLR9_9HYPH</name>
<dbReference type="InterPro" id="IPR036477">
    <property type="entry name" value="Formyl_transf_N_sf"/>
</dbReference>
<dbReference type="Gene3D" id="3.40.50.12230">
    <property type="match status" value="1"/>
</dbReference>
<sequence>MARPRIALFVLEALPNARVVRRLVSDYRADIAFVGLSNAERPSSGGLTGQIRRHLVRSGPGILPYLAVNFGLPDLLRPLAPLTQAAAGSSDAPEATPLKTLCRRLGIPALTVDDVNGPEVARTLREAAPDLILTYHFDQILKPDTIALARLGGINGHPGLLPRHRGPVPTIHALAEGPGSFGMTLHRLAAAIDAGAILAQETVPLPPDTTATRAAVALHAQGRGMLDRLIDEIARTGALPEGRTVEVLPYCPFPNRAMLAALRHRGLRLTDGRDLREALSLSGRVRDAPLRT</sequence>
<keyword evidence="2" id="KW-0808">Transferase</keyword>
<dbReference type="OrthoDB" id="5355061at2"/>
<reference evidence="3" key="1">
    <citation type="submission" date="2016-10" db="EMBL/GenBank/DDBJ databases">
        <authorList>
            <person name="Varghese N."/>
            <person name="Submissions S."/>
        </authorList>
    </citation>
    <scope>NUCLEOTIDE SEQUENCE [LARGE SCALE GENOMIC DNA]</scope>
    <source>
        <strain evidence="3">BL47</strain>
    </source>
</reference>
<dbReference type="EMBL" id="FNHS01000013">
    <property type="protein sequence ID" value="SDN95603.1"/>
    <property type="molecule type" value="Genomic_DNA"/>
</dbReference>
<accession>A0A1H0FLR9</accession>
<organism evidence="2 3">
    <name type="scientific">Methylobacterium phyllostachyos</name>
    <dbReference type="NCBI Taxonomy" id="582672"/>
    <lineage>
        <taxon>Bacteria</taxon>
        <taxon>Pseudomonadati</taxon>
        <taxon>Pseudomonadota</taxon>
        <taxon>Alphaproteobacteria</taxon>
        <taxon>Hyphomicrobiales</taxon>
        <taxon>Methylobacteriaceae</taxon>
        <taxon>Methylobacterium</taxon>
    </lineage>
</organism>
<evidence type="ECO:0000313" key="2">
    <source>
        <dbReference type="EMBL" id="SDN95603.1"/>
    </source>
</evidence>
<dbReference type="GO" id="GO:0005829">
    <property type="term" value="C:cytosol"/>
    <property type="evidence" value="ECO:0007669"/>
    <property type="project" value="TreeGrafter"/>
</dbReference>
<dbReference type="AlphaFoldDB" id="A0A1H0FLR9"/>